<evidence type="ECO:0000313" key="1">
    <source>
        <dbReference type="EMBL" id="KAK4019893.1"/>
    </source>
</evidence>
<protein>
    <submittedName>
        <fullName evidence="1">Uncharacterized protein</fullName>
    </submittedName>
</protein>
<dbReference type="Proteomes" id="UP001234178">
    <property type="component" value="Unassembled WGS sequence"/>
</dbReference>
<reference evidence="1 2" key="1">
    <citation type="journal article" date="2023" name="Nucleic Acids Res.">
        <title>The hologenome of Daphnia magna reveals possible DNA methylation and microbiome-mediated evolution of the host genome.</title>
        <authorList>
            <person name="Chaturvedi A."/>
            <person name="Li X."/>
            <person name="Dhandapani V."/>
            <person name="Marshall H."/>
            <person name="Kissane S."/>
            <person name="Cuenca-Cambronero M."/>
            <person name="Asole G."/>
            <person name="Calvet F."/>
            <person name="Ruiz-Romero M."/>
            <person name="Marangio P."/>
            <person name="Guigo R."/>
            <person name="Rago D."/>
            <person name="Mirbahai L."/>
            <person name="Eastwood N."/>
            <person name="Colbourne J.K."/>
            <person name="Zhou J."/>
            <person name="Mallon E."/>
            <person name="Orsini L."/>
        </authorList>
    </citation>
    <scope>NUCLEOTIDE SEQUENCE [LARGE SCALE GENOMIC DNA]</scope>
    <source>
        <strain evidence="1">LRV0_1</strain>
    </source>
</reference>
<sequence>MIASELIILERLVIMKLTHRLTLPLHGQSSCGIRDDEEAPTLNKVDVICKGVASLTNLLIDGVEDFWKAKWFLELAPPIFFLLVLQSS</sequence>
<name>A0ABR0A424_9CRUS</name>
<accession>A0ABR0A424</accession>
<gene>
    <name evidence="1" type="ORF">OUZ56_001894</name>
</gene>
<dbReference type="EMBL" id="JAOYFB010000036">
    <property type="protein sequence ID" value="KAK4019893.1"/>
    <property type="molecule type" value="Genomic_DNA"/>
</dbReference>
<organism evidence="1 2">
    <name type="scientific">Daphnia magna</name>
    <dbReference type="NCBI Taxonomy" id="35525"/>
    <lineage>
        <taxon>Eukaryota</taxon>
        <taxon>Metazoa</taxon>
        <taxon>Ecdysozoa</taxon>
        <taxon>Arthropoda</taxon>
        <taxon>Crustacea</taxon>
        <taxon>Branchiopoda</taxon>
        <taxon>Diplostraca</taxon>
        <taxon>Cladocera</taxon>
        <taxon>Anomopoda</taxon>
        <taxon>Daphniidae</taxon>
        <taxon>Daphnia</taxon>
    </lineage>
</organism>
<keyword evidence="2" id="KW-1185">Reference proteome</keyword>
<comment type="caution">
    <text evidence="1">The sequence shown here is derived from an EMBL/GenBank/DDBJ whole genome shotgun (WGS) entry which is preliminary data.</text>
</comment>
<evidence type="ECO:0000313" key="2">
    <source>
        <dbReference type="Proteomes" id="UP001234178"/>
    </source>
</evidence>
<proteinExistence type="predicted"/>